<feature type="compositionally biased region" description="Basic and acidic residues" evidence="1">
    <location>
        <begin position="75"/>
        <end position="85"/>
    </location>
</feature>
<feature type="compositionally biased region" description="Acidic residues" evidence="1">
    <location>
        <begin position="60"/>
        <end position="70"/>
    </location>
</feature>
<evidence type="ECO:0000256" key="1">
    <source>
        <dbReference type="SAM" id="MobiDB-lite"/>
    </source>
</evidence>
<protein>
    <submittedName>
        <fullName evidence="2">Uncharacterized protein</fullName>
    </submittedName>
</protein>
<proteinExistence type="predicted"/>
<feature type="region of interest" description="Disordered" evidence="1">
    <location>
        <begin position="130"/>
        <end position="167"/>
    </location>
</feature>
<organism evidence="2 3">
    <name type="scientific">Rhizoctonia solani AG-3 Rhs1AP</name>
    <dbReference type="NCBI Taxonomy" id="1086054"/>
    <lineage>
        <taxon>Eukaryota</taxon>
        <taxon>Fungi</taxon>
        <taxon>Dikarya</taxon>
        <taxon>Basidiomycota</taxon>
        <taxon>Agaricomycotina</taxon>
        <taxon>Agaricomycetes</taxon>
        <taxon>Cantharellales</taxon>
        <taxon>Ceratobasidiaceae</taxon>
        <taxon>Rhizoctonia</taxon>
    </lineage>
</organism>
<comment type="caution">
    <text evidence="2">The sequence shown here is derived from an EMBL/GenBank/DDBJ whole genome shotgun (WGS) entry which is preliminary data.</text>
</comment>
<feature type="non-terminal residue" evidence="2">
    <location>
        <position position="333"/>
    </location>
</feature>
<evidence type="ECO:0000313" key="3">
    <source>
        <dbReference type="Proteomes" id="UP000030108"/>
    </source>
</evidence>
<sequence length="333" mass="37084">MALLKSTNPRELERPTYALWLHIFALRSNFVETEVNHLWTTSEFSLVVPSKPGEPFDVSTYDEDDDDDGANDTKSSVDSRIKDPDYLPGNESIDKSFFSDISARPQSSTDDLTNMGLEGEIAMPRWPRSCKAQEEDIGGQDTGAVPHAPSRAPSPNNDPESQQRSGRRRTRILDFAVIYLEPDDEAPMIKVLHFRLKQFKAHNSPVLVEGKRAPGGSFTNDLKSLQKELNVLLGRAYMDFVNKSPYVFQVYSCASFIAIAFSGPYWCFAVCRPASPIIFSQAISVESDAHDIALQTILNAAESNPNDPGADEAMGRLVTQYSRKLQKFAEIIV</sequence>
<reference evidence="3" key="1">
    <citation type="journal article" date="2014" name="Genome Announc.">
        <title>Draft genome sequence of the plant-pathogenic soil fungus Rhizoctonia solani anastomosis group 3 strain Rhs1AP.</title>
        <authorList>
            <person name="Cubeta M.A."/>
            <person name="Thomas E."/>
            <person name="Dean R.A."/>
            <person name="Jabaji S."/>
            <person name="Neate S.M."/>
            <person name="Tavantzis S."/>
            <person name="Toda T."/>
            <person name="Vilgalys R."/>
            <person name="Bharathan N."/>
            <person name="Fedorova-Abrams N."/>
            <person name="Pakala S.B."/>
            <person name="Pakala S.M."/>
            <person name="Zafar N."/>
            <person name="Joardar V."/>
            <person name="Losada L."/>
            <person name="Nierman W.C."/>
        </authorList>
    </citation>
    <scope>NUCLEOTIDE SEQUENCE [LARGE SCALE GENOMIC DNA]</scope>
    <source>
        <strain evidence="3">AG-3</strain>
    </source>
</reference>
<evidence type="ECO:0000313" key="2">
    <source>
        <dbReference type="EMBL" id="EUC60604.1"/>
    </source>
</evidence>
<dbReference type="EMBL" id="JATN01000319">
    <property type="protein sequence ID" value="EUC60604.1"/>
    <property type="molecule type" value="Genomic_DNA"/>
</dbReference>
<name>X8JAD1_9AGAM</name>
<dbReference type="AlphaFoldDB" id="X8JAD1"/>
<gene>
    <name evidence="2" type="ORF">RSOL_355250</name>
</gene>
<feature type="compositionally biased region" description="Polar residues" evidence="1">
    <location>
        <begin position="153"/>
        <end position="164"/>
    </location>
</feature>
<dbReference type="Proteomes" id="UP000030108">
    <property type="component" value="Unassembled WGS sequence"/>
</dbReference>
<feature type="region of interest" description="Disordered" evidence="1">
    <location>
        <begin position="51"/>
        <end position="88"/>
    </location>
</feature>
<accession>X8JAD1</accession>